<evidence type="ECO:0000313" key="3">
    <source>
        <dbReference type="Proteomes" id="UP001359559"/>
    </source>
</evidence>
<name>A0AAN9ITA9_CLITE</name>
<feature type="compositionally biased region" description="Basic and acidic residues" evidence="1">
    <location>
        <begin position="142"/>
        <end position="155"/>
    </location>
</feature>
<organism evidence="2 3">
    <name type="scientific">Clitoria ternatea</name>
    <name type="common">Butterfly pea</name>
    <dbReference type="NCBI Taxonomy" id="43366"/>
    <lineage>
        <taxon>Eukaryota</taxon>
        <taxon>Viridiplantae</taxon>
        <taxon>Streptophyta</taxon>
        <taxon>Embryophyta</taxon>
        <taxon>Tracheophyta</taxon>
        <taxon>Spermatophyta</taxon>
        <taxon>Magnoliopsida</taxon>
        <taxon>eudicotyledons</taxon>
        <taxon>Gunneridae</taxon>
        <taxon>Pentapetalae</taxon>
        <taxon>rosids</taxon>
        <taxon>fabids</taxon>
        <taxon>Fabales</taxon>
        <taxon>Fabaceae</taxon>
        <taxon>Papilionoideae</taxon>
        <taxon>50 kb inversion clade</taxon>
        <taxon>NPAAA clade</taxon>
        <taxon>indigoferoid/millettioid clade</taxon>
        <taxon>Phaseoleae</taxon>
        <taxon>Clitoria</taxon>
    </lineage>
</organism>
<sequence>MCEGFEVLDEVEWNDKVLDGFKKGTVWVLVERERELGCVVLGEGRIVWVRRETVLGFRGEGRLGESRPTKLAKQLGWCVGETAWILTIIDSELTEEDLEPPEGWLGTGSNDSISTDGRVIRNRLKNDSLGTRSDSSFFHVRPTQDREANDSIRTS</sequence>
<accession>A0AAN9ITA9</accession>
<gene>
    <name evidence="2" type="ORF">RJT34_20545</name>
</gene>
<feature type="region of interest" description="Disordered" evidence="1">
    <location>
        <begin position="125"/>
        <end position="155"/>
    </location>
</feature>
<dbReference type="EMBL" id="JAYKXN010000005">
    <property type="protein sequence ID" value="KAK7285764.1"/>
    <property type="molecule type" value="Genomic_DNA"/>
</dbReference>
<evidence type="ECO:0000313" key="2">
    <source>
        <dbReference type="EMBL" id="KAK7285764.1"/>
    </source>
</evidence>
<keyword evidence="3" id="KW-1185">Reference proteome</keyword>
<proteinExistence type="predicted"/>
<reference evidence="2 3" key="1">
    <citation type="submission" date="2024-01" db="EMBL/GenBank/DDBJ databases">
        <title>The genomes of 5 underutilized Papilionoideae crops provide insights into root nodulation and disease resistance.</title>
        <authorList>
            <person name="Yuan L."/>
        </authorList>
    </citation>
    <scope>NUCLEOTIDE SEQUENCE [LARGE SCALE GENOMIC DNA]</scope>
    <source>
        <strain evidence="2">LY-2023</strain>
        <tissue evidence="2">Leaf</tissue>
    </source>
</reference>
<protein>
    <submittedName>
        <fullName evidence="2">Uncharacterized protein</fullName>
    </submittedName>
</protein>
<dbReference type="Proteomes" id="UP001359559">
    <property type="component" value="Unassembled WGS sequence"/>
</dbReference>
<evidence type="ECO:0000256" key="1">
    <source>
        <dbReference type="SAM" id="MobiDB-lite"/>
    </source>
</evidence>
<dbReference type="AlphaFoldDB" id="A0AAN9ITA9"/>
<comment type="caution">
    <text evidence="2">The sequence shown here is derived from an EMBL/GenBank/DDBJ whole genome shotgun (WGS) entry which is preliminary data.</text>
</comment>